<proteinExistence type="predicted"/>
<dbReference type="EMBL" id="CM042889">
    <property type="protein sequence ID" value="KAI4319021.1"/>
    <property type="molecule type" value="Genomic_DNA"/>
</dbReference>
<dbReference type="Proteomes" id="UP001057402">
    <property type="component" value="Chromosome 10"/>
</dbReference>
<protein>
    <submittedName>
        <fullName evidence="1">Uncharacterized protein</fullName>
    </submittedName>
</protein>
<sequence>MSVVRKEIDEGSYNIWRDGRGPKFKGVFDLTSNYLTHLDAMPEHPTFLRRWCNAIALSMIQGLLEGTMMQLLCPYSCWGIAPDTRPIRDLDAMEVGSLSEFQDEMVQIAASQRRDDQEDEHEGDKGRSCREEEAIKLRPNKGVVVEKSWEFGVCR</sequence>
<comment type="caution">
    <text evidence="1">The sequence shown here is derived from an EMBL/GenBank/DDBJ whole genome shotgun (WGS) entry which is preliminary data.</text>
</comment>
<reference evidence="2" key="1">
    <citation type="journal article" date="2023" name="Front. Plant Sci.">
        <title>Chromosomal-level genome assembly of Melastoma candidum provides insights into trichome evolution.</title>
        <authorList>
            <person name="Zhong Y."/>
            <person name="Wu W."/>
            <person name="Sun C."/>
            <person name="Zou P."/>
            <person name="Liu Y."/>
            <person name="Dai S."/>
            <person name="Zhou R."/>
        </authorList>
    </citation>
    <scope>NUCLEOTIDE SEQUENCE [LARGE SCALE GENOMIC DNA]</scope>
</reference>
<keyword evidence="2" id="KW-1185">Reference proteome</keyword>
<evidence type="ECO:0000313" key="2">
    <source>
        <dbReference type="Proteomes" id="UP001057402"/>
    </source>
</evidence>
<evidence type="ECO:0000313" key="1">
    <source>
        <dbReference type="EMBL" id="KAI4319021.1"/>
    </source>
</evidence>
<organism evidence="1 2">
    <name type="scientific">Melastoma candidum</name>
    <dbReference type="NCBI Taxonomy" id="119954"/>
    <lineage>
        <taxon>Eukaryota</taxon>
        <taxon>Viridiplantae</taxon>
        <taxon>Streptophyta</taxon>
        <taxon>Embryophyta</taxon>
        <taxon>Tracheophyta</taxon>
        <taxon>Spermatophyta</taxon>
        <taxon>Magnoliopsida</taxon>
        <taxon>eudicotyledons</taxon>
        <taxon>Gunneridae</taxon>
        <taxon>Pentapetalae</taxon>
        <taxon>rosids</taxon>
        <taxon>malvids</taxon>
        <taxon>Myrtales</taxon>
        <taxon>Melastomataceae</taxon>
        <taxon>Melastomatoideae</taxon>
        <taxon>Melastomateae</taxon>
        <taxon>Melastoma</taxon>
    </lineage>
</organism>
<gene>
    <name evidence="1" type="ORF">MLD38_032671</name>
</gene>
<accession>A0ACB9M807</accession>
<name>A0ACB9M807_9MYRT</name>